<gene>
    <name evidence="2" type="ORF">TKK_008457</name>
    <name evidence="3" type="ORF">TKK_008462</name>
</gene>
<organism evidence="3 4">
    <name type="scientific">Trichogramma kaykai</name>
    <dbReference type="NCBI Taxonomy" id="54128"/>
    <lineage>
        <taxon>Eukaryota</taxon>
        <taxon>Metazoa</taxon>
        <taxon>Ecdysozoa</taxon>
        <taxon>Arthropoda</taxon>
        <taxon>Hexapoda</taxon>
        <taxon>Insecta</taxon>
        <taxon>Pterygota</taxon>
        <taxon>Neoptera</taxon>
        <taxon>Endopterygota</taxon>
        <taxon>Hymenoptera</taxon>
        <taxon>Apocrita</taxon>
        <taxon>Proctotrupomorpha</taxon>
        <taxon>Chalcidoidea</taxon>
        <taxon>Trichogrammatidae</taxon>
        <taxon>Trichogramma</taxon>
    </lineage>
</organism>
<evidence type="ECO:0000313" key="2">
    <source>
        <dbReference type="EMBL" id="KAL3397693.1"/>
    </source>
</evidence>
<dbReference type="EMBL" id="JBJJXI010000061">
    <property type="protein sequence ID" value="KAL3397701.1"/>
    <property type="molecule type" value="Genomic_DNA"/>
</dbReference>
<evidence type="ECO:0000256" key="1">
    <source>
        <dbReference type="SAM" id="MobiDB-lite"/>
    </source>
</evidence>
<name>A0ABD2WX58_9HYME</name>
<protein>
    <recommendedName>
        <fullName evidence="5">BEN domain-containing protein</fullName>
    </recommendedName>
</protein>
<dbReference type="Proteomes" id="UP001627154">
    <property type="component" value="Unassembled WGS sequence"/>
</dbReference>
<feature type="region of interest" description="Disordered" evidence="1">
    <location>
        <begin position="1"/>
        <end position="30"/>
    </location>
</feature>
<reference evidence="3 4" key="1">
    <citation type="journal article" date="2024" name="bioRxiv">
        <title>A reference genome for Trichogramma kaykai: A tiny desert-dwelling parasitoid wasp with competing sex-ratio distorters.</title>
        <authorList>
            <person name="Culotta J."/>
            <person name="Lindsey A.R."/>
        </authorList>
    </citation>
    <scope>NUCLEOTIDE SEQUENCE [LARGE SCALE GENOMIC DNA]</scope>
    <source>
        <strain evidence="3 4">KSX58</strain>
    </source>
</reference>
<evidence type="ECO:0000313" key="4">
    <source>
        <dbReference type="Proteomes" id="UP001627154"/>
    </source>
</evidence>
<feature type="compositionally biased region" description="Basic residues" evidence="1">
    <location>
        <begin position="18"/>
        <end position="30"/>
    </location>
</feature>
<evidence type="ECO:0008006" key="5">
    <source>
        <dbReference type="Google" id="ProtNLM"/>
    </source>
</evidence>
<accession>A0ABD2WX58</accession>
<comment type="caution">
    <text evidence="3">The sequence shown here is derived from an EMBL/GenBank/DDBJ whole genome shotgun (WGS) entry which is preliminary data.</text>
</comment>
<proteinExistence type="predicted"/>
<keyword evidence="4" id="KW-1185">Reference proteome</keyword>
<feature type="compositionally biased region" description="Basic and acidic residues" evidence="1">
    <location>
        <begin position="1"/>
        <end position="17"/>
    </location>
</feature>
<evidence type="ECO:0000313" key="3">
    <source>
        <dbReference type="EMBL" id="KAL3397701.1"/>
    </source>
</evidence>
<dbReference type="AlphaFoldDB" id="A0ABD2WX58"/>
<dbReference type="EMBL" id="JBJJXI010000061">
    <property type="protein sequence ID" value="KAL3397693.1"/>
    <property type="molecule type" value="Genomic_DNA"/>
</dbReference>
<sequence length="223" mass="26786">MDRSVSRSRSESFEHQPIRSRSRSRSRPRPRALPINVERWDEEIHQEFEYDVNFPYLHQFHPKLYYYYKENELLVPPEVPNLHPRYAEVDGKIYLGLRVFAKKDAWQSTRMVKRFGIFCRNLAVILWGGEKLLANKSIYPSDKIINPDWGERTIICPQKLELYFSLVDDFINEKMPGTSETKRYDYLHGLTQRICRKIQDIRDALDPNKKKQKKQGKRRNQRK</sequence>